<dbReference type="GO" id="GO:0005886">
    <property type="term" value="C:plasma membrane"/>
    <property type="evidence" value="ECO:0007669"/>
    <property type="project" value="TreeGrafter"/>
</dbReference>
<evidence type="ECO:0000313" key="6">
    <source>
        <dbReference type="EMBL" id="MBF0596169.1"/>
    </source>
</evidence>
<keyword evidence="4 5" id="KW-0472">Membrane</keyword>
<dbReference type="RefSeq" id="WP_194181698.1">
    <property type="nucleotide sequence ID" value="NZ_JADGIK010000001.1"/>
</dbReference>
<feature type="transmembrane region" description="Helical" evidence="5">
    <location>
        <begin position="143"/>
        <end position="162"/>
    </location>
</feature>
<feature type="transmembrane region" description="Helical" evidence="5">
    <location>
        <begin position="246"/>
        <end position="264"/>
    </location>
</feature>
<dbReference type="SUPFAM" id="SSF103473">
    <property type="entry name" value="MFS general substrate transporter"/>
    <property type="match status" value="1"/>
</dbReference>
<feature type="transmembrane region" description="Helical" evidence="5">
    <location>
        <begin position="344"/>
        <end position="363"/>
    </location>
</feature>
<feature type="transmembrane region" description="Helical" evidence="5">
    <location>
        <begin position="383"/>
        <end position="402"/>
    </location>
</feature>
<feature type="transmembrane region" description="Helical" evidence="5">
    <location>
        <begin position="311"/>
        <end position="332"/>
    </location>
</feature>
<keyword evidence="2 5" id="KW-0812">Transmembrane</keyword>
<accession>A0A8J7FNC9</accession>
<protein>
    <recommendedName>
        <fullName evidence="8">MFS transporter</fullName>
    </recommendedName>
</protein>
<feature type="transmembrane region" description="Helical" evidence="5">
    <location>
        <begin position="284"/>
        <end position="304"/>
    </location>
</feature>
<reference evidence="6" key="1">
    <citation type="submission" date="2020-10" db="EMBL/GenBank/DDBJ databases">
        <authorList>
            <person name="Lu T."/>
            <person name="Wang Q."/>
            <person name="Han X."/>
        </authorList>
    </citation>
    <scope>NUCLEOTIDE SEQUENCE</scope>
    <source>
        <strain evidence="6">WQ 117</strain>
    </source>
</reference>
<feature type="transmembrane region" description="Helical" evidence="5">
    <location>
        <begin position="463"/>
        <end position="482"/>
    </location>
</feature>
<keyword evidence="3 5" id="KW-1133">Transmembrane helix</keyword>
<feature type="transmembrane region" description="Helical" evidence="5">
    <location>
        <begin position="24"/>
        <end position="41"/>
    </location>
</feature>
<dbReference type="AlphaFoldDB" id="A0A8J7FNC9"/>
<dbReference type="EMBL" id="JADGIK010000001">
    <property type="protein sequence ID" value="MBF0596169.1"/>
    <property type="molecule type" value="Genomic_DNA"/>
</dbReference>
<keyword evidence="7" id="KW-1185">Reference proteome</keyword>
<evidence type="ECO:0000256" key="3">
    <source>
        <dbReference type="ARBA" id="ARBA00022989"/>
    </source>
</evidence>
<proteinExistence type="predicted"/>
<feature type="transmembrane region" description="Helical" evidence="5">
    <location>
        <begin position="209"/>
        <end position="226"/>
    </location>
</feature>
<feature type="transmembrane region" description="Helical" evidence="5">
    <location>
        <begin position="174"/>
        <end position="197"/>
    </location>
</feature>
<evidence type="ECO:0000313" key="7">
    <source>
        <dbReference type="Proteomes" id="UP000608754"/>
    </source>
</evidence>
<comment type="subcellular location">
    <subcellularLocation>
        <location evidence="1">Membrane</location>
        <topology evidence="1">Multi-pass membrane protein</topology>
    </subcellularLocation>
</comment>
<dbReference type="Gene3D" id="1.20.1250.20">
    <property type="entry name" value="MFS general substrate transporter like domains"/>
    <property type="match status" value="1"/>
</dbReference>
<evidence type="ECO:0008006" key="8">
    <source>
        <dbReference type="Google" id="ProtNLM"/>
    </source>
</evidence>
<dbReference type="GO" id="GO:0022857">
    <property type="term" value="F:transmembrane transporter activity"/>
    <property type="evidence" value="ECO:0007669"/>
    <property type="project" value="TreeGrafter"/>
</dbReference>
<name>A0A8J7FNC9_9FLAO</name>
<evidence type="ECO:0000256" key="4">
    <source>
        <dbReference type="ARBA" id="ARBA00023136"/>
    </source>
</evidence>
<dbReference type="Proteomes" id="UP000608754">
    <property type="component" value="Unassembled WGS sequence"/>
</dbReference>
<sequence>MILPFFNMNSTFTASFLDVDVDDLQFIFTLAYATIVCGLCINERLFHFFNIRSYMLIMTIINIIVMLLLSISSNKELVYTLRAIQGTTSYLESCITVPLIMSRIKSPYGRLLGNSFLYAFIMTGDKISTSVVKFAIENYNYNMMIYTVVFFHVIALFIYVFLFSHGRLYPKKPLYQLNLAGYLLMMLSLVSGAFVLIYGKRYYWFESSYIILAFTGFCVFSGIFVLQQLTSKKPIFHFNILRSERVIIGILIFFVLYIFKASMSNIYQVMSVVWKWHWEYVLEIQYYNCLGIYLGAFLSYVLIVRGLAYRYVFILGFMCLTTSMMWFSYLFVPDAKPAEVIPPLIVEGLGQGILFSPILQYMVGSVHANFSMNTMQAAVAARYWTSTIGFSLMQNLILYLTTKHQFYMTENLDITKSYFQNKWEELFNANIATHIHNESVSLTSTALKASLYNQSLLISNIQIFRTLFVVGVITVVIILLYNPIKVYVFHKKEIN</sequence>
<evidence type="ECO:0000256" key="1">
    <source>
        <dbReference type="ARBA" id="ARBA00004141"/>
    </source>
</evidence>
<gene>
    <name evidence="6" type="ORF">IM532_01615</name>
</gene>
<dbReference type="PANTHER" id="PTHR23501:SF5">
    <property type="entry name" value="TRANSPORT PROTEIN"/>
    <property type="match status" value="1"/>
</dbReference>
<evidence type="ECO:0000256" key="2">
    <source>
        <dbReference type="ARBA" id="ARBA00022692"/>
    </source>
</evidence>
<comment type="caution">
    <text evidence="6">The sequence shown here is derived from an EMBL/GenBank/DDBJ whole genome shotgun (WGS) entry which is preliminary data.</text>
</comment>
<dbReference type="PANTHER" id="PTHR23501">
    <property type="entry name" value="MAJOR FACILITATOR SUPERFAMILY"/>
    <property type="match status" value="1"/>
</dbReference>
<evidence type="ECO:0000256" key="5">
    <source>
        <dbReference type="SAM" id="Phobius"/>
    </source>
</evidence>
<dbReference type="InterPro" id="IPR036259">
    <property type="entry name" value="MFS_trans_sf"/>
</dbReference>
<feature type="transmembrane region" description="Helical" evidence="5">
    <location>
        <begin position="53"/>
        <end position="71"/>
    </location>
</feature>
<organism evidence="6 7">
    <name type="scientific">Faecalibacter rhinopitheci</name>
    <dbReference type="NCBI Taxonomy" id="2779678"/>
    <lineage>
        <taxon>Bacteria</taxon>
        <taxon>Pseudomonadati</taxon>
        <taxon>Bacteroidota</taxon>
        <taxon>Flavobacteriia</taxon>
        <taxon>Flavobacteriales</taxon>
        <taxon>Weeksellaceae</taxon>
        <taxon>Faecalibacter</taxon>
    </lineage>
</organism>